<feature type="region of interest" description="Disordered" evidence="5">
    <location>
        <begin position="299"/>
        <end position="332"/>
    </location>
</feature>
<dbReference type="Gene3D" id="1.10.10.10">
    <property type="entry name" value="Winged helix-like DNA-binding domain superfamily/Winged helix DNA-binding domain"/>
    <property type="match status" value="1"/>
</dbReference>
<protein>
    <submittedName>
        <fullName evidence="7">LysR family transcriptional regulator</fullName>
    </submittedName>
</protein>
<dbReference type="PANTHER" id="PTHR30346:SF0">
    <property type="entry name" value="HCA OPERON TRANSCRIPTIONAL ACTIVATOR HCAR"/>
    <property type="match status" value="1"/>
</dbReference>
<feature type="compositionally biased region" description="Low complexity" evidence="5">
    <location>
        <begin position="308"/>
        <end position="321"/>
    </location>
</feature>
<evidence type="ECO:0000259" key="6">
    <source>
        <dbReference type="PROSITE" id="PS50931"/>
    </source>
</evidence>
<comment type="similarity">
    <text evidence="1">Belongs to the LysR transcriptional regulatory family.</text>
</comment>
<dbReference type="PROSITE" id="PS50931">
    <property type="entry name" value="HTH_LYSR"/>
    <property type="match status" value="1"/>
</dbReference>
<proteinExistence type="inferred from homology"/>
<dbReference type="SUPFAM" id="SSF53850">
    <property type="entry name" value="Periplasmic binding protein-like II"/>
    <property type="match status" value="1"/>
</dbReference>
<keyword evidence="8" id="KW-1185">Reference proteome</keyword>
<evidence type="ECO:0000256" key="5">
    <source>
        <dbReference type="SAM" id="MobiDB-lite"/>
    </source>
</evidence>
<dbReference type="InterPro" id="IPR036390">
    <property type="entry name" value="WH_DNA-bd_sf"/>
</dbReference>
<evidence type="ECO:0000256" key="4">
    <source>
        <dbReference type="ARBA" id="ARBA00023163"/>
    </source>
</evidence>
<dbReference type="RefSeq" id="WP_191745446.1">
    <property type="nucleotide sequence ID" value="NZ_JACSQC010000001.1"/>
</dbReference>
<sequence length="332" mass="35224">MVKFTLKQIQYFVAVADHSSISAAATASHISQAAMSQALSDLERVVGAQLVVRHRSRGVVLTGVGQQFLADVRGLVRHAGEVQNSIIERQQGLVGPLAIGCYSTLAAFWVPVISERFIKPNPRLDVTMEEGEAVQLQHRMQEGSLDAVLTHTRHLLPGVQARTVKVGRPYVLLAAGHPLASRKSIRLAELATEDFVSLDIPSVRDNQLVNLRLSGLDPKIAWRSSSFEAVRGMVARGLGYTVLVQRPPVNTSYDGLPLATVEIDGTVGHSDICVAYASVTRPSLRLRAFLDFCAEAGTAGDSAGSPVAGPEAAAGDAAAAGQTPGRTTGPPQ</sequence>
<name>A0ABR8YE65_9MICC</name>
<evidence type="ECO:0000256" key="2">
    <source>
        <dbReference type="ARBA" id="ARBA00023015"/>
    </source>
</evidence>
<evidence type="ECO:0000313" key="7">
    <source>
        <dbReference type="EMBL" id="MBD8042517.1"/>
    </source>
</evidence>
<gene>
    <name evidence="7" type="ORF">H9638_01705</name>
</gene>
<dbReference type="Pfam" id="PF03466">
    <property type="entry name" value="LysR_substrate"/>
    <property type="match status" value="1"/>
</dbReference>
<dbReference type="Proteomes" id="UP000652763">
    <property type="component" value="Unassembled WGS sequence"/>
</dbReference>
<accession>A0ABR8YE65</accession>
<dbReference type="PRINTS" id="PR00039">
    <property type="entry name" value="HTHLYSR"/>
</dbReference>
<organism evidence="7 8">
    <name type="scientific">Arthrobacter pullicola</name>
    <dbReference type="NCBI Taxonomy" id="2762224"/>
    <lineage>
        <taxon>Bacteria</taxon>
        <taxon>Bacillati</taxon>
        <taxon>Actinomycetota</taxon>
        <taxon>Actinomycetes</taxon>
        <taxon>Micrococcales</taxon>
        <taxon>Micrococcaceae</taxon>
        <taxon>Arthrobacter</taxon>
    </lineage>
</organism>
<dbReference type="InterPro" id="IPR005119">
    <property type="entry name" value="LysR_subst-bd"/>
</dbReference>
<feature type="domain" description="HTH lysR-type" evidence="6">
    <location>
        <begin position="4"/>
        <end position="62"/>
    </location>
</feature>
<keyword evidence="4" id="KW-0804">Transcription</keyword>
<evidence type="ECO:0000256" key="1">
    <source>
        <dbReference type="ARBA" id="ARBA00009437"/>
    </source>
</evidence>
<reference evidence="7 8" key="1">
    <citation type="submission" date="2020-08" db="EMBL/GenBank/DDBJ databases">
        <title>A Genomic Blueprint of the Chicken Gut Microbiome.</title>
        <authorList>
            <person name="Gilroy R."/>
            <person name="Ravi A."/>
            <person name="Getino M."/>
            <person name="Pursley I."/>
            <person name="Horton D.L."/>
            <person name="Alikhan N.-F."/>
            <person name="Baker D."/>
            <person name="Gharbi K."/>
            <person name="Hall N."/>
            <person name="Watson M."/>
            <person name="Adriaenssens E.M."/>
            <person name="Foster-Nyarko E."/>
            <person name="Jarju S."/>
            <person name="Secka A."/>
            <person name="Antonio M."/>
            <person name="Oren A."/>
            <person name="Chaudhuri R."/>
            <person name="La Ragione R.M."/>
            <person name="Hildebrand F."/>
            <person name="Pallen M.J."/>
        </authorList>
    </citation>
    <scope>NUCLEOTIDE SEQUENCE [LARGE SCALE GENOMIC DNA]</scope>
    <source>
        <strain evidence="7 8">Sa2BUA2</strain>
    </source>
</reference>
<dbReference type="SUPFAM" id="SSF46785">
    <property type="entry name" value="Winged helix' DNA-binding domain"/>
    <property type="match status" value="1"/>
</dbReference>
<keyword evidence="3" id="KW-0238">DNA-binding</keyword>
<dbReference type="PANTHER" id="PTHR30346">
    <property type="entry name" value="TRANSCRIPTIONAL DUAL REGULATOR HCAR-RELATED"/>
    <property type="match status" value="1"/>
</dbReference>
<keyword evidence="2" id="KW-0805">Transcription regulation</keyword>
<evidence type="ECO:0000313" key="8">
    <source>
        <dbReference type="Proteomes" id="UP000652763"/>
    </source>
</evidence>
<comment type="caution">
    <text evidence="7">The sequence shown here is derived from an EMBL/GenBank/DDBJ whole genome shotgun (WGS) entry which is preliminary data.</text>
</comment>
<dbReference type="InterPro" id="IPR000847">
    <property type="entry name" value="LysR_HTH_N"/>
</dbReference>
<dbReference type="EMBL" id="JACSQC010000001">
    <property type="protein sequence ID" value="MBD8042517.1"/>
    <property type="molecule type" value="Genomic_DNA"/>
</dbReference>
<dbReference type="Pfam" id="PF00126">
    <property type="entry name" value="HTH_1"/>
    <property type="match status" value="1"/>
</dbReference>
<dbReference type="InterPro" id="IPR036388">
    <property type="entry name" value="WH-like_DNA-bd_sf"/>
</dbReference>
<evidence type="ECO:0000256" key="3">
    <source>
        <dbReference type="ARBA" id="ARBA00023125"/>
    </source>
</evidence>
<dbReference type="Gene3D" id="3.40.190.10">
    <property type="entry name" value="Periplasmic binding protein-like II"/>
    <property type="match status" value="2"/>
</dbReference>